<evidence type="ECO:0000259" key="2">
    <source>
        <dbReference type="Pfam" id="PF00586"/>
    </source>
</evidence>
<dbReference type="Proteomes" id="UP000199228">
    <property type="component" value="Unassembled WGS sequence"/>
</dbReference>
<feature type="domain" description="PurM-like N-terminal" evidence="2">
    <location>
        <begin position="35"/>
        <end position="142"/>
    </location>
</feature>
<accession>A0A1G6CE17</accession>
<dbReference type="Pfam" id="PF00586">
    <property type="entry name" value="AIRS"/>
    <property type="match status" value="1"/>
</dbReference>
<evidence type="ECO:0000313" key="4">
    <source>
        <dbReference type="EMBL" id="SDB31097.1"/>
    </source>
</evidence>
<evidence type="ECO:0000256" key="1">
    <source>
        <dbReference type="ARBA" id="ARBA00006243"/>
    </source>
</evidence>
<keyword evidence="5" id="KW-1185">Reference proteome</keyword>
<dbReference type="InterPro" id="IPR036921">
    <property type="entry name" value="PurM-like_N_sf"/>
</dbReference>
<dbReference type="Gene3D" id="3.90.650.10">
    <property type="entry name" value="PurM-like C-terminal domain"/>
    <property type="match status" value="1"/>
</dbReference>
<dbReference type="EMBL" id="FMXR01000018">
    <property type="protein sequence ID" value="SDB31097.1"/>
    <property type="molecule type" value="Genomic_DNA"/>
</dbReference>
<reference evidence="4 5" key="1">
    <citation type="submission" date="2016-10" db="EMBL/GenBank/DDBJ databases">
        <authorList>
            <person name="de Groot N.N."/>
        </authorList>
    </citation>
    <scope>NUCLEOTIDE SEQUENCE [LARGE SCALE GENOMIC DNA]</scope>
    <source>
        <strain evidence="4 5">DSM 3217</strain>
    </source>
</reference>
<comment type="similarity">
    <text evidence="1">Belongs to the HypE family.</text>
</comment>
<organism evidence="4 5">
    <name type="scientific">Eubacterium oxidoreducens</name>
    <dbReference type="NCBI Taxonomy" id="1732"/>
    <lineage>
        <taxon>Bacteria</taxon>
        <taxon>Bacillati</taxon>
        <taxon>Bacillota</taxon>
        <taxon>Clostridia</taxon>
        <taxon>Eubacteriales</taxon>
        <taxon>Eubacteriaceae</taxon>
        <taxon>Eubacterium</taxon>
    </lineage>
</organism>
<dbReference type="SUPFAM" id="SSF55326">
    <property type="entry name" value="PurM N-terminal domain-like"/>
    <property type="match status" value="1"/>
</dbReference>
<evidence type="ECO:0000313" key="5">
    <source>
        <dbReference type="Proteomes" id="UP000199228"/>
    </source>
</evidence>
<gene>
    <name evidence="4" type="ORF">SAMN02910417_02307</name>
</gene>
<dbReference type="SUPFAM" id="SSF56042">
    <property type="entry name" value="PurM C-terminal domain-like"/>
    <property type="match status" value="1"/>
</dbReference>
<dbReference type="PANTHER" id="PTHR30303">
    <property type="entry name" value="HYDROGENASE ISOENZYMES FORMATION PROTEIN HYPE"/>
    <property type="match status" value="1"/>
</dbReference>
<evidence type="ECO:0000259" key="3">
    <source>
        <dbReference type="Pfam" id="PF02769"/>
    </source>
</evidence>
<dbReference type="InterPro" id="IPR016188">
    <property type="entry name" value="PurM-like_N"/>
</dbReference>
<feature type="domain" description="PurM-like C-terminal" evidence="3">
    <location>
        <begin position="155"/>
        <end position="305"/>
    </location>
</feature>
<dbReference type="PANTHER" id="PTHR30303:SF4">
    <property type="entry name" value="HYDROGENASE EXPRESSION_FORMATION PROTEIN HYPE"/>
    <property type="match status" value="1"/>
</dbReference>
<protein>
    <submittedName>
        <fullName evidence="4">Hydrogenase maturation factor</fullName>
    </submittedName>
</protein>
<dbReference type="Pfam" id="PF02769">
    <property type="entry name" value="AIRS_C"/>
    <property type="match status" value="1"/>
</dbReference>
<sequence length="332" mass="36220">MYWDMKIGKIRGNAYQRAIIKEFHNRREDVCFYPGADAARVSLGDEQQMICATETMIDTFEGAEKLALHRACNNLYAAGGTPRAVQMAITLPQDYEEAAFRRMMRRIDAFCETNQLQLAGGHTEVADAVNAPIVTALAVGAVKNGEYLSPKQMEAGMELVLAGPIAKEGTLVVLTRLEEKLKSHFTGAFLDEARQKVEDLSIAKIAQYAKKHGARAMHDLAGGGVFGALWEMADSAGVGLEVDLKAIVIEQQSVEVCEYAGLNPYELASSGSVLIATWDGALLVQALMDAGIKATLIGRTTDGNDRILRNGEEVRYLDLPKADELYKLDTCD</sequence>
<dbReference type="AlphaFoldDB" id="A0A1G6CE17"/>
<dbReference type="InterPro" id="IPR011854">
    <property type="entry name" value="HypE"/>
</dbReference>
<dbReference type="InterPro" id="IPR036676">
    <property type="entry name" value="PurM-like_C_sf"/>
</dbReference>
<name>A0A1G6CE17_EUBOX</name>
<dbReference type="Gene3D" id="3.30.1330.10">
    <property type="entry name" value="PurM-like, N-terminal domain"/>
    <property type="match status" value="1"/>
</dbReference>
<dbReference type="InterPro" id="IPR010918">
    <property type="entry name" value="PurM-like_C_dom"/>
</dbReference>
<dbReference type="OrthoDB" id="153904at2"/>
<dbReference type="GO" id="GO:0051604">
    <property type="term" value="P:protein maturation"/>
    <property type="evidence" value="ECO:0007669"/>
    <property type="project" value="TreeGrafter"/>
</dbReference>
<dbReference type="STRING" id="1732.SAMN02910417_02307"/>
<proteinExistence type="inferred from homology"/>